<reference evidence="1" key="1">
    <citation type="submission" date="2022-06" db="EMBL/GenBank/DDBJ databases">
        <title>Uncovering the hologenomic basis of an extraordinary plant invasion.</title>
        <authorList>
            <person name="Bieker V.C."/>
            <person name="Martin M.D."/>
            <person name="Gilbert T."/>
            <person name="Hodgins K."/>
            <person name="Battlay P."/>
            <person name="Petersen B."/>
            <person name="Wilson J."/>
        </authorList>
    </citation>
    <scope>NUCLEOTIDE SEQUENCE</scope>
    <source>
        <strain evidence="1">AA19_3_7</strain>
        <tissue evidence="1">Leaf</tissue>
    </source>
</reference>
<sequence>THRSVFLQTSSQTSSYTSKTGCNNIRTDGIWESFKKAIDFLLHLHWFCSFSHRTRSATKFPKVRCNWHTIGTSHEKESL</sequence>
<feature type="non-terminal residue" evidence="1">
    <location>
        <position position="79"/>
    </location>
</feature>
<keyword evidence="2" id="KW-1185">Reference proteome</keyword>
<protein>
    <submittedName>
        <fullName evidence="1">Uncharacterized protein</fullName>
    </submittedName>
</protein>
<dbReference type="Proteomes" id="UP001206925">
    <property type="component" value="Unassembled WGS sequence"/>
</dbReference>
<name>A0AAD5G485_AMBAR</name>
<organism evidence="1 2">
    <name type="scientific">Ambrosia artemisiifolia</name>
    <name type="common">Common ragweed</name>
    <dbReference type="NCBI Taxonomy" id="4212"/>
    <lineage>
        <taxon>Eukaryota</taxon>
        <taxon>Viridiplantae</taxon>
        <taxon>Streptophyta</taxon>
        <taxon>Embryophyta</taxon>
        <taxon>Tracheophyta</taxon>
        <taxon>Spermatophyta</taxon>
        <taxon>Magnoliopsida</taxon>
        <taxon>eudicotyledons</taxon>
        <taxon>Gunneridae</taxon>
        <taxon>Pentapetalae</taxon>
        <taxon>asterids</taxon>
        <taxon>campanulids</taxon>
        <taxon>Asterales</taxon>
        <taxon>Asteraceae</taxon>
        <taxon>Asteroideae</taxon>
        <taxon>Heliantheae alliance</taxon>
        <taxon>Heliantheae</taxon>
        <taxon>Ambrosia</taxon>
    </lineage>
</organism>
<dbReference type="EMBL" id="JAMZMK010011251">
    <property type="protein sequence ID" value="KAI7728229.1"/>
    <property type="molecule type" value="Genomic_DNA"/>
</dbReference>
<feature type="non-terminal residue" evidence="1">
    <location>
        <position position="1"/>
    </location>
</feature>
<evidence type="ECO:0000313" key="1">
    <source>
        <dbReference type="EMBL" id="KAI7728229.1"/>
    </source>
</evidence>
<gene>
    <name evidence="1" type="ORF">M8C21_023425</name>
</gene>
<dbReference type="AlphaFoldDB" id="A0AAD5G485"/>
<accession>A0AAD5G485</accession>
<comment type="caution">
    <text evidence="1">The sequence shown here is derived from an EMBL/GenBank/DDBJ whole genome shotgun (WGS) entry which is preliminary data.</text>
</comment>
<evidence type="ECO:0000313" key="2">
    <source>
        <dbReference type="Proteomes" id="UP001206925"/>
    </source>
</evidence>
<proteinExistence type="predicted"/>